<dbReference type="CDD" id="cd17317">
    <property type="entry name" value="MFS_SLC22"/>
    <property type="match status" value="1"/>
</dbReference>
<gene>
    <name evidence="7" type="ORF">DSTB1V02_LOCUS2586</name>
</gene>
<evidence type="ECO:0000256" key="5">
    <source>
        <dbReference type="SAM" id="Phobius"/>
    </source>
</evidence>
<feature type="transmembrane region" description="Helical" evidence="5">
    <location>
        <begin position="369"/>
        <end position="386"/>
    </location>
</feature>
<keyword evidence="4 5" id="KW-0472">Membrane</keyword>
<accession>A0A7R8X263</accession>
<feature type="transmembrane region" description="Helical" evidence="5">
    <location>
        <begin position="27"/>
        <end position="48"/>
    </location>
</feature>
<keyword evidence="8" id="KW-1185">Reference proteome</keyword>
<dbReference type="Gene3D" id="1.20.1250.20">
    <property type="entry name" value="MFS general substrate transporter like domains"/>
    <property type="match status" value="1"/>
</dbReference>
<feature type="transmembrane region" description="Helical" evidence="5">
    <location>
        <begin position="453"/>
        <end position="472"/>
    </location>
</feature>
<dbReference type="GO" id="GO:0016020">
    <property type="term" value="C:membrane"/>
    <property type="evidence" value="ECO:0007669"/>
    <property type="project" value="UniProtKB-SubCell"/>
</dbReference>
<dbReference type="GO" id="GO:0022857">
    <property type="term" value="F:transmembrane transporter activity"/>
    <property type="evidence" value="ECO:0007669"/>
    <property type="project" value="InterPro"/>
</dbReference>
<evidence type="ECO:0000259" key="6">
    <source>
        <dbReference type="PROSITE" id="PS50850"/>
    </source>
</evidence>
<feature type="transmembrane region" description="Helical" evidence="5">
    <location>
        <begin position="512"/>
        <end position="533"/>
    </location>
</feature>
<evidence type="ECO:0000256" key="3">
    <source>
        <dbReference type="ARBA" id="ARBA00022989"/>
    </source>
</evidence>
<proteinExistence type="predicted"/>
<feature type="transmembrane region" description="Helical" evidence="5">
    <location>
        <begin position="398"/>
        <end position="419"/>
    </location>
</feature>
<evidence type="ECO:0000313" key="7">
    <source>
        <dbReference type="EMBL" id="CAD7242630.1"/>
    </source>
</evidence>
<dbReference type="InterPro" id="IPR036259">
    <property type="entry name" value="MFS_trans_sf"/>
</dbReference>
<protein>
    <recommendedName>
        <fullName evidence="6">Major facilitator superfamily (MFS) profile domain-containing protein</fullName>
    </recommendedName>
</protein>
<name>A0A7R8X263_9CRUS</name>
<dbReference type="SUPFAM" id="SSF103473">
    <property type="entry name" value="MFS general substrate transporter"/>
    <property type="match status" value="1"/>
</dbReference>
<feature type="transmembrane region" description="Helical" evidence="5">
    <location>
        <begin position="426"/>
        <end position="447"/>
    </location>
</feature>
<feature type="transmembrane region" description="Helical" evidence="5">
    <location>
        <begin position="195"/>
        <end position="214"/>
    </location>
</feature>
<feature type="transmembrane region" description="Helical" evidence="5">
    <location>
        <begin position="220"/>
        <end position="241"/>
    </location>
</feature>
<dbReference type="Proteomes" id="UP000677054">
    <property type="component" value="Unassembled WGS sequence"/>
</dbReference>
<dbReference type="PANTHER" id="PTHR24064">
    <property type="entry name" value="SOLUTE CARRIER FAMILY 22 MEMBER"/>
    <property type="match status" value="1"/>
</dbReference>
<dbReference type="AlphaFoldDB" id="A0A7R8X263"/>
<evidence type="ECO:0000256" key="4">
    <source>
        <dbReference type="ARBA" id="ARBA00023136"/>
    </source>
</evidence>
<dbReference type="OrthoDB" id="3936150at2759"/>
<evidence type="ECO:0000256" key="2">
    <source>
        <dbReference type="ARBA" id="ARBA00022692"/>
    </source>
</evidence>
<dbReference type="InterPro" id="IPR020846">
    <property type="entry name" value="MFS_dom"/>
</dbReference>
<feature type="transmembrane region" description="Helical" evidence="5">
    <location>
        <begin position="253"/>
        <end position="274"/>
    </location>
</feature>
<feature type="domain" description="Major facilitator superfamily (MFS) profile" evidence="6">
    <location>
        <begin position="118"/>
        <end position="538"/>
    </location>
</feature>
<keyword evidence="3 5" id="KW-1133">Transmembrane helix</keyword>
<dbReference type="PROSITE" id="PS50850">
    <property type="entry name" value="MFS"/>
    <property type="match status" value="1"/>
</dbReference>
<dbReference type="Pfam" id="PF00083">
    <property type="entry name" value="Sugar_tr"/>
    <property type="match status" value="1"/>
</dbReference>
<dbReference type="EMBL" id="LR899813">
    <property type="protein sequence ID" value="CAD7242630.1"/>
    <property type="molecule type" value="Genomic_DNA"/>
</dbReference>
<organism evidence="7">
    <name type="scientific">Darwinula stevensoni</name>
    <dbReference type="NCBI Taxonomy" id="69355"/>
    <lineage>
        <taxon>Eukaryota</taxon>
        <taxon>Metazoa</taxon>
        <taxon>Ecdysozoa</taxon>
        <taxon>Arthropoda</taxon>
        <taxon>Crustacea</taxon>
        <taxon>Oligostraca</taxon>
        <taxon>Ostracoda</taxon>
        <taxon>Podocopa</taxon>
        <taxon>Podocopida</taxon>
        <taxon>Darwinulocopina</taxon>
        <taxon>Darwinuloidea</taxon>
        <taxon>Darwinulidae</taxon>
        <taxon>Darwinula</taxon>
    </lineage>
</organism>
<dbReference type="InterPro" id="IPR005828">
    <property type="entry name" value="MFS_sugar_transport-like"/>
</dbReference>
<sequence length="570" mass="64823">MCEAMEPKDFDQLLALVGEYGKYQKRLLYLFIYPMGMILPFFIMIFFFQVAVPSHWCHVEGRERLGFSIEQWKNLTIPERMTEEGVMGYSKCEAYDVSWIVNDVLNNTSDSDQEDLSAKAREEFQRKLLSHPPGILNCDRWEFDRSVYVETVVSQFSWVCKRDHFPAGLLTIQSAGHILGSFIFGPVSDYFGRRVTFFATTTIQWIFGLALIFSPDFPSFATLTFVGSWVFPAAYQNAYVLVVEQVGPDYRGLVNGAVNCIWTVGLCLLALIAWLLKGHWIHLALIGNVPVLLYYGYYWLLKESPRWQLTRSKVSEVRDTMIYVGKVNGKEIDPDEMERLIKIVKDREQDPIIPQYWSLLKRPVMRTRTIVTTYTYMAVLALYYGLHLDVGTLGRDPYLSTAILAAIELPSYLISYFCMERYGRRWVCSALLLIAAIGTGLVPAFSFGSWCRILWAVVGKFGASGGFLVVYQQEIEVFPTVLRNTGLAFVSIVSTTICIGVPYLIYLGTYHVSIPYVTFAFVAGVGAVLSTFLPETLHKDLPETLHDAETFATDQKYWSLNLHPSKSTSI</sequence>
<keyword evidence="2 5" id="KW-0812">Transmembrane</keyword>
<feature type="transmembrane region" description="Helical" evidence="5">
    <location>
        <begin position="484"/>
        <end position="506"/>
    </location>
</feature>
<evidence type="ECO:0000256" key="1">
    <source>
        <dbReference type="ARBA" id="ARBA00004141"/>
    </source>
</evidence>
<comment type="subcellular location">
    <subcellularLocation>
        <location evidence="1">Membrane</location>
        <topology evidence="1">Multi-pass membrane protein</topology>
    </subcellularLocation>
</comment>
<reference evidence="7" key="1">
    <citation type="submission" date="2020-11" db="EMBL/GenBank/DDBJ databases">
        <authorList>
            <person name="Tran Van P."/>
        </authorList>
    </citation>
    <scope>NUCLEOTIDE SEQUENCE</scope>
</reference>
<evidence type="ECO:0000313" key="8">
    <source>
        <dbReference type="Proteomes" id="UP000677054"/>
    </source>
</evidence>
<feature type="transmembrane region" description="Helical" evidence="5">
    <location>
        <begin position="280"/>
        <end position="301"/>
    </location>
</feature>
<dbReference type="EMBL" id="CAJPEV010000296">
    <property type="protein sequence ID" value="CAG0883611.1"/>
    <property type="molecule type" value="Genomic_DNA"/>
</dbReference>